<evidence type="ECO:0000313" key="3">
    <source>
        <dbReference type="Proteomes" id="UP001589698"/>
    </source>
</evidence>
<dbReference type="InterPro" id="IPR010310">
    <property type="entry name" value="T7SS_ESAT-6-like"/>
</dbReference>
<dbReference type="RefSeq" id="WP_378517752.1">
    <property type="nucleotide sequence ID" value="NZ_CBCSDI010000010.1"/>
</dbReference>
<dbReference type="InterPro" id="IPR036689">
    <property type="entry name" value="ESAT-6-like_sf"/>
</dbReference>
<keyword evidence="1" id="KW-0175">Coiled coil</keyword>
<dbReference type="Proteomes" id="UP001589698">
    <property type="component" value="Unassembled WGS sequence"/>
</dbReference>
<protein>
    <submittedName>
        <fullName evidence="2">WXG100 family type VII secretion target</fullName>
    </submittedName>
</protein>
<dbReference type="EMBL" id="JBHLXH010000001">
    <property type="protein sequence ID" value="MFC0222090.1"/>
    <property type="molecule type" value="Genomic_DNA"/>
</dbReference>
<dbReference type="Gene3D" id="1.10.287.1060">
    <property type="entry name" value="ESAT-6-like"/>
    <property type="match status" value="1"/>
</dbReference>
<accession>A0ABV6DZD0</accession>
<keyword evidence="3" id="KW-1185">Reference proteome</keyword>
<dbReference type="SUPFAM" id="SSF140453">
    <property type="entry name" value="EsxAB dimer-like"/>
    <property type="match status" value="1"/>
</dbReference>
<comment type="caution">
    <text evidence="2">The sequence shown here is derived from an EMBL/GenBank/DDBJ whole genome shotgun (WGS) entry which is preliminary data.</text>
</comment>
<proteinExistence type="predicted"/>
<name>A0ABV6DZD0_9ACTN</name>
<evidence type="ECO:0000313" key="2">
    <source>
        <dbReference type="EMBL" id="MFC0222090.1"/>
    </source>
</evidence>
<sequence>MIISGTLVLDADGQAATRHDLGARLAELEERRDAAARTVAALVATWHGAAADRFEEQWQAWDEGAAGVLAALGRSLAALDLARAELLSTDGHRGQSAAALAGRLG</sequence>
<feature type="coiled-coil region" evidence="1">
    <location>
        <begin position="18"/>
        <end position="45"/>
    </location>
</feature>
<gene>
    <name evidence="2" type="ORF">ACFFJG_06325</name>
</gene>
<evidence type="ECO:0000256" key="1">
    <source>
        <dbReference type="SAM" id="Coils"/>
    </source>
</evidence>
<reference evidence="2 3" key="1">
    <citation type="submission" date="2024-09" db="EMBL/GenBank/DDBJ databases">
        <authorList>
            <person name="Sun Q."/>
            <person name="Mori K."/>
        </authorList>
    </citation>
    <scope>NUCLEOTIDE SEQUENCE [LARGE SCALE GENOMIC DNA]</scope>
    <source>
        <strain evidence="2 3">CCM 8654</strain>
    </source>
</reference>
<organism evidence="2 3">
    <name type="scientific">Nocardioides zeicaulis</name>
    <dbReference type="NCBI Taxonomy" id="1776857"/>
    <lineage>
        <taxon>Bacteria</taxon>
        <taxon>Bacillati</taxon>
        <taxon>Actinomycetota</taxon>
        <taxon>Actinomycetes</taxon>
        <taxon>Propionibacteriales</taxon>
        <taxon>Nocardioidaceae</taxon>
        <taxon>Nocardioides</taxon>
    </lineage>
</organism>
<dbReference type="Pfam" id="PF06013">
    <property type="entry name" value="WXG100"/>
    <property type="match status" value="1"/>
</dbReference>